<dbReference type="EMBL" id="MU006780">
    <property type="protein sequence ID" value="KAF2643084.1"/>
    <property type="molecule type" value="Genomic_DNA"/>
</dbReference>
<evidence type="ECO:0000259" key="8">
    <source>
        <dbReference type="Pfam" id="PF24883"/>
    </source>
</evidence>
<organism evidence="9 10">
    <name type="scientific">Massarina eburnea CBS 473.64</name>
    <dbReference type="NCBI Taxonomy" id="1395130"/>
    <lineage>
        <taxon>Eukaryota</taxon>
        <taxon>Fungi</taxon>
        <taxon>Dikarya</taxon>
        <taxon>Ascomycota</taxon>
        <taxon>Pezizomycotina</taxon>
        <taxon>Dothideomycetes</taxon>
        <taxon>Pleosporomycetidae</taxon>
        <taxon>Pleosporales</taxon>
        <taxon>Massarineae</taxon>
        <taxon>Massarinaceae</taxon>
        <taxon>Massarina</taxon>
    </lineage>
</organism>
<dbReference type="OrthoDB" id="194358at2759"/>
<sequence length="260" mass="28715">MGGLVVKQAYIIGQTDAQYIDMLSSVFGIIFPSSPHNGSAHASILNNVLAATLTISSKAYVSDLAINSGFVQNLKEKFREVCDSLHIVSIHETLATKLGPMKRMIVGKDSGVLGYPKEISSPMNADHHTVCKFQSNTDEYYTLVVTMIKRLTEELQSHRCAYALDDERSFSHAYTTVAAHRPSEGALNTYKKLEHILAVSEDPLEDLRYIVAHVMSGFGVWLHKRQSFRNWTSTSHNGPRIYWLSGLPGAGKTILAATTT</sequence>
<evidence type="ECO:0000256" key="7">
    <source>
        <dbReference type="ARBA" id="ARBA00023136"/>
    </source>
</evidence>
<dbReference type="AlphaFoldDB" id="A0A6A6SA91"/>
<protein>
    <recommendedName>
        <fullName evidence="8">Nephrocystin 3-like N-terminal domain-containing protein</fullName>
    </recommendedName>
</protein>
<keyword evidence="7" id="KW-0472">Membrane</keyword>
<proteinExistence type="predicted"/>
<dbReference type="GO" id="GO:0005783">
    <property type="term" value="C:endoplasmic reticulum"/>
    <property type="evidence" value="ECO:0007669"/>
    <property type="project" value="UniProtKB-SubCell"/>
</dbReference>
<accession>A0A6A6SA91</accession>
<keyword evidence="10" id="KW-1185">Reference proteome</keyword>
<evidence type="ECO:0000256" key="5">
    <source>
        <dbReference type="ARBA" id="ARBA00022824"/>
    </source>
</evidence>
<dbReference type="PANTHER" id="PTHR48182">
    <property type="entry name" value="PROTEIN SERAC1"/>
    <property type="match status" value="1"/>
</dbReference>
<dbReference type="InterPro" id="IPR056884">
    <property type="entry name" value="NPHP3-like_N"/>
</dbReference>
<dbReference type="Proteomes" id="UP000799753">
    <property type="component" value="Unassembled WGS sequence"/>
</dbReference>
<evidence type="ECO:0000256" key="2">
    <source>
        <dbReference type="ARBA" id="ARBA00004240"/>
    </source>
</evidence>
<dbReference type="PANTHER" id="PTHR48182:SF2">
    <property type="entry name" value="PROTEIN SERAC1"/>
    <property type="match status" value="1"/>
</dbReference>
<gene>
    <name evidence="9" type="ORF">P280DRAFT_538961</name>
</gene>
<evidence type="ECO:0000256" key="1">
    <source>
        <dbReference type="ARBA" id="ARBA00004173"/>
    </source>
</evidence>
<dbReference type="GO" id="GO:0005739">
    <property type="term" value="C:mitochondrion"/>
    <property type="evidence" value="ECO:0007669"/>
    <property type="project" value="UniProtKB-SubCell"/>
</dbReference>
<comment type="subcellular location">
    <subcellularLocation>
        <location evidence="2">Endoplasmic reticulum</location>
    </subcellularLocation>
    <subcellularLocation>
        <location evidence="3">Membrane</location>
    </subcellularLocation>
    <subcellularLocation>
        <location evidence="1">Mitochondrion</location>
    </subcellularLocation>
</comment>
<evidence type="ECO:0000256" key="3">
    <source>
        <dbReference type="ARBA" id="ARBA00004370"/>
    </source>
</evidence>
<name>A0A6A6SA91_9PLEO</name>
<dbReference type="InterPro" id="IPR052374">
    <property type="entry name" value="SERAC1"/>
</dbReference>
<evidence type="ECO:0000256" key="6">
    <source>
        <dbReference type="ARBA" id="ARBA00023128"/>
    </source>
</evidence>
<feature type="domain" description="Nephrocystin 3-like N-terminal" evidence="8">
    <location>
        <begin position="218"/>
        <end position="258"/>
    </location>
</feature>
<reference evidence="9" key="1">
    <citation type="journal article" date="2020" name="Stud. Mycol.">
        <title>101 Dothideomycetes genomes: a test case for predicting lifestyles and emergence of pathogens.</title>
        <authorList>
            <person name="Haridas S."/>
            <person name="Albert R."/>
            <person name="Binder M."/>
            <person name="Bloem J."/>
            <person name="Labutti K."/>
            <person name="Salamov A."/>
            <person name="Andreopoulos B."/>
            <person name="Baker S."/>
            <person name="Barry K."/>
            <person name="Bills G."/>
            <person name="Bluhm B."/>
            <person name="Cannon C."/>
            <person name="Castanera R."/>
            <person name="Culley D."/>
            <person name="Daum C."/>
            <person name="Ezra D."/>
            <person name="Gonzalez J."/>
            <person name="Henrissat B."/>
            <person name="Kuo A."/>
            <person name="Liang C."/>
            <person name="Lipzen A."/>
            <person name="Lutzoni F."/>
            <person name="Magnuson J."/>
            <person name="Mondo S."/>
            <person name="Nolan M."/>
            <person name="Ohm R."/>
            <person name="Pangilinan J."/>
            <person name="Park H.-J."/>
            <person name="Ramirez L."/>
            <person name="Alfaro M."/>
            <person name="Sun H."/>
            <person name="Tritt A."/>
            <person name="Yoshinaga Y."/>
            <person name="Zwiers L.-H."/>
            <person name="Turgeon B."/>
            <person name="Goodwin S."/>
            <person name="Spatafora J."/>
            <person name="Crous P."/>
            <person name="Grigoriev I."/>
        </authorList>
    </citation>
    <scope>NUCLEOTIDE SEQUENCE</scope>
    <source>
        <strain evidence="9">CBS 473.64</strain>
    </source>
</reference>
<dbReference type="GO" id="GO:0016020">
    <property type="term" value="C:membrane"/>
    <property type="evidence" value="ECO:0007669"/>
    <property type="project" value="UniProtKB-SubCell"/>
</dbReference>
<keyword evidence="6" id="KW-0496">Mitochondrion</keyword>
<dbReference type="Pfam" id="PF24883">
    <property type="entry name" value="NPHP3_N"/>
    <property type="match status" value="1"/>
</dbReference>
<evidence type="ECO:0000313" key="9">
    <source>
        <dbReference type="EMBL" id="KAF2643084.1"/>
    </source>
</evidence>
<evidence type="ECO:0000256" key="4">
    <source>
        <dbReference type="ARBA" id="ARBA00022737"/>
    </source>
</evidence>
<keyword evidence="5" id="KW-0256">Endoplasmic reticulum</keyword>
<evidence type="ECO:0000313" key="10">
    <source>
        <dbReference type="Proteomes" id="UP000799753"/>
    </source>
</evidence>
<keyword evidence="4" id="KW-0677">Repeat</keyword>